<sequence>MRTPPESYLIFKAELKKAQLEKERLRKVYEEKLLEMNLELARLKEQIEAQQELMKTTINYAIKLEGDLEDFKEEVENEKKQRKNSFH</sequence>
<accession>A0A1M7QD56</accession>
<evidence type="ECO:0000313" key="3">
    <source>
        <dbReference type="Proteomes" id="UP000184513"/>
    </source>
</evidence>
<gene>
    <name evidence="2" type="ORF">SAMN04488057_11698</name>
</gene>
<evidence type="ECO:0000313" key="2">
    <source>
        <dbReference type="EMBL" id="SHN28700.1"/>
    </source>
</evidence>
<reference evidence="2 3" key="1">
    <citation type="submission" date="2016-11" db="EMBL/GenBank/DDBJ databases">
        <authorList>
            <person name="Jaros S."/>
            <person name="Januszkiewicz K."/>
            <person name="Wedrychowicz H."/>
        </authorList>
    </citation>
    <scope>NUCLEOTIDE SEQUENCE [LARGE SCALE GENOMIC DNA]</scope>
    <source>
        <strain evidence="2 3">CGMCC 1.6102</strain>
    </source>
</reference>
<dbReference type="OrthoDB" id="839729at2"/>
<name>A0A1M7QD56_9BACT</name>
<dbReference type="AlphaFoldDB" id="A0A1M7QD56"/>
<protein>
    <submittedName>
        <fullName evidence="2">Uncharacterized protein</fullName>
    </submittedName>
</protein>
<dbReference type="RefSeq" id="WP_073097155.1">
    <property type="nucleotide sequence ID" value="NZ_FRCY01000016.1"/>
</dbReference>
<dbReference type="Proteomes" id="UP000184513">
    <property type="component" value="Unassembled WGS sequence"/>
</dbReference>
<dbReference type="STRING" id="388280.SAMN04488057_11698"/>
<dbReference type="EMBL" id="FRCY01000016">
    <property type="protein sequence ID" value="SHN28700.1"/>
    <property type="molecule type" value="Genomic_DNA"/>
</dbReference>
<keyword evidence="1" id="KW-0175">Coiled coil</keyword>
<organism evidence="2 3">
    <name type="scientific">Cyclobacterium lianum</name>
    <dbReference type="NCBI Taxonomy" id="388280"/>
    <lineage>
        <taxon>Bacteria</taxon>
        <taxon>Pseudomonadati</taxon>
        <taxon>Bacteroidota</taxon>
        <taxon>Cytophagia</taxon>
        <taxon>Cytophagales</taxon>
        <taxon>Cyclobacteriaceae</taxon>
        <taxon>Cyclobacterium</taxon>
    </lineage>
</organism>
<feature type="coiled-coil region" evidence="1">
    <location>
        <begin position="8"/>
        <end position="81"/>
    </location>
</feature>
<keyword evidence="3" id="KW-1185">Reference proteome</keyword>
<proteinExistence type="predicted"/>
<evidence type="ECO:0000256" key="1">
    <source>
        <dbReference type="SAM" id="Coils"/>
    </source>
</evidence>